<protein>
    <submittedName>
        <fullName evidence="1">DUF1697 domain-containing protein</fullName>
    </submittedName>
</protein>
<evidence type="ECO:0000313" key="2">
    <source>
        <dbReference type="Proteomes" id="UP001597018"/>
    </source>
</evidence>
<keyword evidence="2" id="KW-1185">Reference proteome</keyword>
<dbReference type="Gene3D" id="3.30.70.1280">
    <property type="entry name" value="SP0830-like domains"/>
    <property type="match status" value="1"/>
</dbReference>
<dbReference type="RefSeq" id="WP_263253919.1">
    <property type="nucleotide sequence ID" value="NZ_BAABLT010000006.1"/>
</dbReference>
<dbReference type="PANTHER" id="PTHR36439">
    <property type="entry name" value="BLL4334 PROTEIN"/>
    <property type="match status" value="1"/>
</dbReference>
<reference evidence="2" key="1">
    <citation type="journal article" date="2019" name="Int. J. Syst. Evol. Microbiol.">
        <title>The Global Catalogue of Microorganisms (GCM) 10K type strain sequencing project: providing services to taxonomists for standard genome sequencing and annotation.</title>
        <authorList>
            <consortium name="The Broad Institute Genomics Platform"/>
            <consortium name="The Broad Institute Genome Sequencing Center for Infectious Disease"/>
            <person name="Wu L."/>
            <person name="Ma J."/>
        </authorList>
    </citation>
    <scope>NUCLEOTIDE SEQUENCE [LARGE SCALE GENOMIC DNA]</scope>
    <source>
        <strain evidence="2">CCUG 56401</strain>
    </source>
</reference>
<sequence>MNNFRKSGCRCPVNLGRHARLPMADLRAALTALGHHDVRTYLASGNAMFTATGTDTTTRNWRTVTALADLATR</sequence>
<comment type="caution">
    <text evidence="1">The sequence shown here is derived from an EMBL/GenBank/DDBJ whole genome shotgun (WGS) entry which is preliminary data.</text>
</comment>
<dbReference type="PANTHER" id="PTHR36439:SF1">
    <property type="entry name" value="DUF1697 DOMAIN-CONTAINING PROTEIN"/>
    <property type="match status" value="1"/>
</dbReference>
<dbReference type="Proteomes" id="UP001597018">
    <property type="component" value="Unassembled WGS sequence"/>
</dbReference>
<proteinExistence type="predicted"/>
<evidence type="ECO:0000313" key="1">
    <source>
        <dbReference type="EMBL" id="MFD0920766.1"/>
    </source>
</evidence>
<dbReference type="EMBL" id="JBHTIW010000008">
    <property type="protein sequence ID" value="MFD0920766.1"/>
    <property type="molecule type" value="Genomic_DNA"/>
</dbReference>
<accession>A0ABW3FQN2</accession>
<dbReference type="SUPFAM" id="SSF160379">
    <property type="entry name" value="SP0830-like"/>
    <property type="match status" value="1"/>
</dbReference>
<gene>
    <name evidence="1" type="ORF">ACFQ16_13505</name>
</gene>
<organism evidence="1 2">
    <name type="scientific">Saccharopolyspora rosea</name>
    <dbReference type="NCBI Taxonomy" id="524884"/>
    <lineage>
        <taxon>Bacteria</taxon>
        <taxon>Bacillati</taxon>
        <taxon>Actinomycetota</taxon>
        <taxon>Actinomycetes</taxon>
        <taxon>Pseudonocardiales</taxon>
        <taxon>Pseudonocardiaceae</taxon>
        <taxon>Saccharopolyspora</taxon>
    </lineage>
</organism>
<name>A0ABW3FQN2_9PSEU</name>
<dbReference type="InterPro" id="IPR012545">
    <property type="entry name" value="DUF1697"/>
</dbReference>
<dbReference type="Pfam" id="PF08002">
    <property type="entry name" value="DUF1697"/>
    <property type="match status" value="1"/>
</dbReference>